<keyword evidence="3" id="KW-1185">Reference proteome</keyword>
<keyword evidence="1" id="KW-0472">Membrane</keyword>
<proteinExistence type="predicted"/>
<dbReference type="AlphaFoldDB" id="A0A368YAG2"/>
<dbReference type="EMBL" id="QPJL01000077">
    <property type="protein sequence ID" value="RCW77115.1"/>
    <property type="molecule type" value="Genomic_DNA"/>
</dbReference>
<evidence type="ECO:0000256" key="1">
    <source>
        <dbReference type="SAM" id="Phobius"/>
    </source>
</evidence>
<keyword evidence="1" id="KW-1133">Transmembrane helix</keyword>
<dbReference type="OrthoDB" id="7774070at2"/>
<organism evidence="2 3">
    <name type="scientific">Paracoccus lutimaris</name>
    <dbReference type="NCBI Taxonomy" id="1490030"/>
    <lineage>
        <taxon>Bacteria</taxon>
        <taxon>Pseudomonadati</taxon>
        <taxon>Pseudomonadota</taxon>
        <taxon>Alphaproteobacteria</taxon>
        <taxon>Rhodobacterales</taxon>
        <taxon>Paracoccaceae</taxon>
        <taxon>Paracoccus</taxon>
    </lineage>
</organism>
<protein>
    <submittedName>
        <fullName evidence="2">Uncharacterized protein</fullName>
    </submittedName>
</protein>
<feature type="transmembrane region" description="Helical" evidence="1">
    <location>
        <begin position="72"/>
        <end position="92"/>
    </location>
</feature>
<comment type="caution">
    <text evidence="2">The sequence shown here is derived from an EMBL/GenBank/DDBJ whole genome shotgun (WGS) entry which is preliminary data.</text>
</comment>
<name>A0A368YAG2_9RHOB</name>
<keyword evidence="1" id="KW-0812">Transmembrane</keyword>
<dbReference type="RefSeq" id="WP_114351037.1">
    <property type="nucleotide sequence ID" value="NZ_QPJL01000077.1"/>
</dbReference>
<sequence>MPEQSPTIDCGHCGTPVKRSVRTCPACHAQRGVGRIASGRVIGPEKIPKLRRLLALSLVGIAVFWATGVWEGAVVCGAVALGLVFQSGSVIFSRGREYWFR</sequence>
<dbReference type="Proteomes" id="UP000253345">
    <property type="component" value="Unassembled WGS sequence"/>
</dbReference>
<evidence type="ECO:0000313" key="2">
    <source>
        <dbReference type="EMBL" id="RCW77115.1"/>
    </source>
</evidence>
<feature type="transmembrane region" description="Helical" evidence="1">
    <location>
        <begin position="50"/>
        <end position="66"/>
    </location>
</feature>
<accession>A0A368YAG2</accession>
<evidence type="ECO:0000313" key="3">
    <source>
        <dbReference type="Proteomes" id="UP000253345"/>
    </source>
</evidence>
<gene>
    <name evidence="2" type="ORF">DFP89_1773</name>
</gene>
<reference evidence="2 3" key="1">
    <citation type="submission" date="2018-07" db="EMBL/GenBank/DDBJ databases">
        <title>Genomic Encyclopedia of Type Strains, Phase III (KMG-III): the genomes of soil and plant-associated and newly described type strains.</title>
        <authorList>
            <person name="Whitman W."/>
        </authorList>
    </citation>
    <scope>NUCLEOTIDE SEQUENCE [LARGE SCALE GENOMIC DNA]</scope>
    <source>
        <strain evidence="2 3">CECT 8525</strain>
    </source>
</reference>